<feature type="active site" evidence="5 6">
    <location>
        <position position="170"/>
    </location>
</feature>
<dbReference type="GO" id="GO:0005737">
    <property type="term" value="C:cytoplasm"/>
    <property type="evidence" value="ECO:0007669"/>
    <property type="project" value="UniProtKB-SubCell"/>
</dbReference>
<evidence type="ECO:0000259" key="9">
    <source>
        <dbReference type="PROSITE" id="PS50122"/>
    </source>
</evidence>
<comment type="caution">
    <text evidence="10">The sequence shown here is derived from an EMBL/GenBank/DDBJ whole genome shotgun (WGS) entry which is preliminary data.</text>
</comment>
<dbReference type="EC" id="3.5.1.44" evidence="5"/>
<evidence type="ECO:0000256" key="7">
    <source>
        <dbReference type="PROSITE-ProRule" id="PRU00169"/>
    </source>
</evidence>
<dbReference type="SUPFAM" id="SSF52738">
    <property type="entry name" value="Methylesterase CheB, C-terminal domain"/>
    <property type="match status" value="1"/>
</dbReference>
<dbReference type="RefSeq" id="WP_254009930.1">
    <property type="nucleotide sequence ID" value="NZ_JAMZMM010000006.1"/>
</dbReference>
<dbReference type="EMBL" id="JAMZMM010000006">
    <property type="protein sequence ID" value="MCP2727112.1"/>
    <property type="molecule type" value="Genomic_DNA"/>
</dbReference>
<name>A0AAE3KQA5_9CYAN</name>
<comment type="domain">
    <text evidence="5">Contains a C-terminal catalytic domain, and an N-terminal region which modulates catalytic activity.</text>
</comment>
<dbReference type="GO" id="GO:0006935">
    <property type="term" value="P:chemotaxis"/>
    <property type="evidence" value="ECO:0007669"/>
    <property type="project" value="UniProtKB-UniRule"/>
</dbReference>
<dbReference type="EC" id="3.1.1.61" evidence="5"/>
<comment type="subcellular location">
    <subcellularLocation>
        <location evidence="5">Cytoplasm</location>
    </subcellularLocation>
</comment>
<keyword evidence="3 5" id="KW-0378">Hydrolase</keyword>
<sequence>MPIRVLLVEDSRISLTILKRILNSSPEIEVVGEARSGLEALPLIPQINPDVICTDLHMPEMNGLELTSEVMASYPRPILVISASVQEDDPHNVFQLLEAGAVDIFPKPRAGMLADDEAFKQQLIEKIIVIAGVKVLTKRRKFPVSLDLAKTTNISRNTYPKPKIIVIGASTGGPQALQELFSHLPPDLSVPVICVQHICLGFLQGLIDWLSASCSLPIEIAQPGEMPKPGRIYFPPEQLHLELDERGRFFCHNVIDLEGHRPSITVTFQSVAKFYGRKAVGILLTGMGRDGAQGMEALAQTGACTIAQDEATSVIFGMPKEAIDLGAAKEVLPIGAIAHLLRELLGD</sequence>
<feature type="active site" evidence="5 6">
    <location>
        <position position="197"/>
    </location>
</feature>
<dbReference type="NCBIfam" id="NF001965">
    <property type="entry name" value="PRK00742.1"/>
    <property type="match status" value="1"/>
</dbReference>
<dbReference type="Gene3D" id="3.40.50.180">
    <property type="entry name" value="Methylesterase CheB, C-terminal domain"/>
    <property type="match status" value="1"/>
</dbReference>
<dbReference type="InterPro" id="IPR035909">
    <property type="entry name" value="CheB_C"/>
</dbReference>
<accession>A0AAE3KQA5</accession>
<evidence type="ECO:0000256" key="4">
    <source>
        <dbReference type="ARBA" id="ARBA00048267"/>
    </source>
</evidence>
<dbReference type="CDD" id="cd16432">
    <property type="entry name" value="CheB_Rec"/>
    <property type="match status" value="1"/>
</dbReference>
<dbReference type="CDD" id="cd17541">
    <property type="entry name" value="REC_CheB-like"/>
    <property type="match status" value="1"/>
</dbReference>
<keyword evidence="5 7" id="KW-0597">Phosphoprotein</keyword>
<evidence type="ECO:0000313" key="11">
    <source>
        <dbReference type="Proteomes" id="UP001204953"/>
    </source>
</evidence>
<comment type="catalytic activity">
    <reaction evidence="5">
        <text>L-glutaminyl-[protein] + H2O = L-glutamyl-[protein] + NH4(+)</text>
        <dbReference type="Rhea" id="RHEA:16441"/>
        <dbReference type="Rhea" id="RHEA-COMP:10207"/>
        <dbReference type="Rhea" id="RHEA-COMP:10208"/>
        <dbReference type="ChEBI" id="CHEBI:15377"/>
        <dbReference type="ChEBI" id="CHEBI:28938"/>
        <dbReference type="ChEBI" id="CHEBI:29973"/>
        <dbReference type="ChEBI" id="CHEBI:30011"/>
        <dbReference type="EC" id="3.5.1.44"/>
    </reaction>
</comment>
<dbReference type="GO" id="GO:0000156">
    <property type="term" value="F:phosphorelay response regulator activity"/>
    <property type="evidence" value="ECO:0007669"/>
    <property type="project" value="InterPro"/>
</dbReference>
<dbReference type="InterPro" id="IPR008248">
    <property type="entry name" value="CheB-like"/>
</dbReference>
<dbReference type="PROSITE" id="PS50122">
    <property type="entry name" value="CHEB"/>
    <property type="match status" value="1"/>
</dbReference>
<keyword evidence="10" id="KW-0808">Transferase</keyword>
<evidence type="ECO:0000259" key="8">
    <source>
        <dbReference type="PROSITE" id="PS50110"/>
    </source>
</evidence>
<dbReference type="GO" id="GO:0008168">
    <property type="term" value="F:methyltransferase activity"/>
    <property type="evidence" value="ECO:0007669"/>
    <property type="project" value="UniProtKB-KW"/>
</dbReference>
<dbReference type="Proteomes" id="UP001204953">
    <property type="component" value="Unassembled WGS sequence"/>
</dbReference>
<evidence type="ECO:0000313" key="10">
    <source>
        <dbReference type="EMBL" id="MCP2727112.1"/>
    </source>
</evidence>
<protein>
    <recommendedName>
        <fullName evidence="5">Protein-glutamate methylesterase/protein-glutamine glutaminase</fullName>
        <ecNumber evidence="5">3.1.1.61</ecNumber>
        <ecNumber evidence="5">3.5.1.44</ecNumber>
    </recommendedName>
</protein>
<dbReference type="GO" id="GO:0008984">
    <property type="term" value="F:protein-glutamate methylesterase activity"/>
    <property type="evidence" value="ECO:0007669"/>
    <property type="project" value="UniProtKB-UniRule"/>
</dbReference>
<dbReference type="Gene3D" id="3.40.50.2300">
    <property type="match status" value="1"/>
</dbReference>
<reference evidence="10" key="1">
    <citation type="submission" date="2022-06" db="EMBL/GenBank/DDBJ databases">
        <title>New cyanobacteria of genus Symplocastrum in benthos of Lake Baikal.</title>
        <authorList>
            <person name="Sorokovikova E."/>
            <person name="Tikhonova I."/>
            <person name="Krasnopeev A."/>
            <person name="Evseev P."/>
            <person name="Gladkikh A."/>
            <person name="Belykh O."/>
        </authorList>
    </citation>
    <scope>NUCLEOTIDE SEQUENCE</scope>
    <source>
        <strain evidence="10">BBK-W-15</strain>
    </source>
</reference>
<keyword evidence="11" id="KW-1185">Reference proteome</keyword>
<dbReference type="InterPro" id="IPR000673">
    <property type="entry name" value="Sig_transdc_resp-reg_Me-estase"/>
</dbReference>
<dbReference type="GO" id="GO:0050568">
    <property type="term" value="F:protein-glutamine glutaminase activity"/>
    <property type="evidence" value="ECO:0007669"/>
    <property type="project" value="UniProtKB-UniRule"/>
</dbReference>
<dbReference type="PANTHER" id="PTHR42872:SF6">
    <property type="entry name" value="PROTEIN-GLUTAMATE METHYLESTERASE_PROTEIN-GLUTAMINE GLUTAMINASE"/>
    <property type="match status" value="1"/>
</dbReference>
<dbReference type="PIRSF" id="PIRSF000876">
    <property type="entry name" value="RR_chemtxs_CheB"/>
    <property type="match status" value="1"/>
</dbReference>
<keyword evidence="2 5" id="KW-0145">Chemotaxis</keyword>
<evidence type="ECO:0000256" key="6">
    <source>
        <dbReference type="PROSITE-ProRule" id="PRU00050"/>
    </source>
</evidence>
<dbReference type="Pfam" id="PF00072">
    <property type="entry name" value="Response_reg"/>
    <property type="match status" value="1"/>
</dbReference>
<dbReference type="PROSITE" id="PS50110">
    <property type="entry name" value="RESPONSE_REGULATORY"/>
    <property type="match status" value="1"/>
</dbReference>
<gene>
    <name evidence="5 10" type="primary">cheB</name>
    <name evidence="10" type="ORF">NJ959_01305</name>
</gene>
<dbReference type="PANTHER" id="PTHR42872">
    <property type="entry name" value="PROTEIN-GLUTAMATE METHYLESTERASE/PROTEIN-GLUTAMINE GLUTAMINASE"/>
    <property type="match status" value="1"/>
</dbReference>
<dbReference type="AlphaFoldDB" id="A0AAE3KQA5"/>
<feature type="modified residue" description="4-aspartylphosphate" evidence="5 7">
    <location>
        <position position="55"/>
    </location>
</feature>
<comment type="similarity">
    <text evidence="5">Belongs to the CheB family.</text>
</comment>
<dbReference type="SUPFAM" id="SSF52172">
    <property type="entry name" value="CheY-like"/>
    <property type="match status" value="1"/>
</dbReference>
<evidence type="ECO:0000256" key="3">
    <source>
        <dbReference type="ARBA" id="ARBA00022801"/>
    </source>
</evidence>
<proteinExistence type="inferred from homology"/>
<dbReference type="GO" id="GO:0032259">
    <property type="term" value="P:methylation"/>
    <property type="evidence" value="ECO:0007669"/>
    <property type="project" value="UniProtKB-KW"/>
</dbReference>
<evidence type="ECO:0000256" key="1">
    <source>
        <dbReference type="ARBA" id="ARBA00022490"/>
    </source>
</evidence>
<comment type="catalytic activity">
    <reaction evidence="4 5">
        <text>[protein]-L-glutamate 5-O-methyl ester + H2O = L-glutamyl-[protein] + methanol + H(+)</text>
        <dbReference type="Rhea" id="RHEA:23236"/>
        <dbReference type="Rhea" id="RHEA-COMP:10208"/>
        <dbReference type="Rhea" id="RHEA-COMP:10311"/>
        <dbReference type="ChEBI" id="CHEBI:15377"/>
        <dbReference type="ChEBI" id="CHEBI:15378"/>
        <dbReference type="ChEBI" id="CHEBI:17790"/>
        <dbReference type="ChEBI" id="CHEBI:29973"/>
        <dbReference type="ChEBI" id="CHEBI:82795"/>
        <dbReference type="EC" id="3.1.1.61"/>
    </reaction>
</comment>
<dbReference type="SMART" id="SM00448">
    <property type="entry name" value="REC"/>
    <property type="match status" value="1"/>
</dbReference>
<feature type="active site" evidence="5 6">
    <location>
        <position position="290"/>
    </location>
</feature>
<keyword evidence="10" id="KW-0489">Methyltransferase</keyword>
<organism evidence="10 11">
    <name type="scientific">Limnofasciculus baicalensis BBK-W-15</name>
    <dbReference type="NCBI Taxonomy" id="2699891"/>
    <lineage>
        <taxon>Bacteria</taxon>
        <taxon>Bacillati</taxon>
        <taxon>Cyanobacteriota</taxon>
        <taxon>Cyanophyceae</taxon>
        <taxon>Coleofasciculales</taxon>
        <taxon>Coleofasciculaceae</taxon>
        <taxon>Limnofasciculus</taxon>
        <taxon>Limnofasciculus baicalensis</taxon>
    </lineage>
</organism>
<dbReference type="Pfam" id="PF01339">
    <property type="entry name" value="CheB_methylest"/>
    <property type="match status" value="1"/>
</dbReference>
<dbReference type="HAMAP" id="MF_00099">
    <property type="entry name" value="CheB_chemtxs"/>
    <property type="match status" value="1"/>
</dbReference>
<dbReference type="InterPro" id="IPR011006">
    <property type="entry name" value="CheY-like_superfamily"/>
</dbReference>
<feature type="domain" description="CheB-type methylesterase" evidence="9">
    <location>
        <begin position="158"/>
        <end position="347"/>
    </location>
</feature>
<evidence type="ECO:0000256" key="5">
    <source>
        <dbReference type="HAMAP-Rule" id="MF_00099"/>
    </source>
</evidence>
<evidence type="ECO:0000256" key="2">
    <source>
        <dbReference type="ARBA" id="ARBA00022500"/>
    </source>
</evidence>
<dbReference type="InterPro" id="IPR001789">
    <property type="entry name" value="Sig_transdc_resp-reg_receiver"/>
</dbReference>
<comment type="function">
    <text evidence="5">Involved in chemotaxis. Part of a chemotaxis signal transduction system that modulates chemotaxis in response to various stimuli. Catalyzes the demethylation of specific methylglutamate residues introduced into the chemoreceptors (methyl-accepting chemotaxis proteins or MCP) by CheR. Also mediates the irreversible deamidation of specific glutamine residues to glutamic acid.</text>
</comment>
<feature type="domain" description="Response regulatory" evidence="8">
    <location>
        <begin position="4"/>
        <end position="122"/>
    </location>
</feature>
<keyword evidence="1 5" id="KW-0963">Cytoplasm</keyword>
<comment type="PTM">
    <text evidence="5">Phosphorylated by CheA. Phosphorylation of the N-terminal regulatory domain activates the methylesterase activity.</text>
</comment>